<dbReference type="InterPro" id="IPR039867">
    <property type="entry name" value="Furry/Tao3/Mor2"/>
</dbReference>
<dbReference type="GO" id="GO:0030427">
    <property type="term" value="C:site of polarized growth"/>
    <property type="evidence" value="ECO:0007669"/>
    <property type="project" value="TreeGrafter"/>
</dbReference>
<feature type="compositionally biased region" description="Low complexity" evidence="1">
    <location>
        <begin position="90"/>
        <end position="104"/>
    </location>
</feature>
<feature type="region of interest" description="Disordered" evidence="1">
    <location>
        <begin position="11"/>
        <end position="46"/>
    </location>
</feature>
<feature type="compositionally biased region" description="Polar residues" evidence="1">
    <location>
        <begin position="194"/>
        <end position="211"/>
    </location>
</feature>
<dbReference type="SUPFAM" id="SSF48371">
    <property type="entry name" value="ARM repeat"/>
    <property type="match status" value="2"/>
</dbReference>
<dbReference type="Pfam" id="PF14228">
    <property type="entry name" value="MOR2-PAG1_mid"/>
    <property type="match status" value="2"/>
</dbReference>
<dbReference type="InterPro" id="IPR025481">
    <property type="entry name" value="Cell_Morphogen_C"/>
</dbReference>
<evidence type="ECO:0000259" key="3">
    <source>
        <dbReference type="Pfam" id="PF14225"/>
    </source>
</evidence>
<dbReference type="EMBL" id="GL945429">
    <property type="protein sequence ID" value="EGO29387.1"/>
    <property type="molecule type" value="Genomic_DNA"/>
</dbReference>
<feature type="domain" description="Cell morphogenesis central region" evidence="4">
    <location>
        <begin position="1507"/>
        <end position="1679"/>
    </location>
</feature>
<evidence type="ECO:0000256" key="1">
    <source>
        <dbReference type="SAM" id="MobiDB-lite"/>
    </source>
</evidence>
<evidence type="ECO:0000313" key="5">
    <source>
        <dbReference type="EMBL" id="EGO29387.1"/>
    </source>
</evidence>
<dbReference type="OrthoDB" id="6287725at2759"/>
<sequence length="2401" mass="268868">MNSDAIQITIPDFDEDFQSTPIPFGRSGGNAFGAFGNTGSGPESPTLITPIALPERIERGYFHSRGDSVTSEDSIHSQSTRHVAKPFAHSSQSSVATTSSSPFTKKPSFASIRNAFKITVKSSDVPPLPQIDHQAYPILKNPFNRSTSSLAHAPTISSQKPSFTTSPPHPRAPTPGASESRPRAASRARGHSVVKSQHSHNGSIFHSSDTGSDLGHGFGSSSPPPVPRMPGAFGGQFGKSEVSLITDEDDKIVMDPKTPSDYALHAVFIRFATLAEAKIESFLRESLDRDCLLSDFLGPNIDPKFDGLLISLGKIAQKHTKPVIDSVMRWRKSQNESVSSHILRHHLTQSPTLNRSMRQHEVSFAVNERKSLASIYIMCRALVAVLQLISKDALGESLGWSLEETTFDQFKKPDLKLLAQSANHRINADLFATLLGHLANVRFVSVTDRFLGELNPVAMGQVAKDLDTKYENLVKGLRHIQIKVWPPEAFEEGAEFMESLSKSFENTHGLRFKTTFAETLTRLLHSIGKTAQAEVNHPQWAKAIEKIFPRARDMMGKPRYWNVAYPLTIACLCVAPHQFFLRNWMACFEAGLSKLKEKPHRLPVMNGMMRLIWTYLYRCQEPASTTTSKLESLMKHFFPTNRPSVFPHEEHLEPFVYTVHFVLSRHFDYGSDFCLELMQEFAIRASPTQNIPNILAPERLAISVQAILLTLAAIEREEPNPTWPSSTDFFVVPPQTDYPSSSDILPQAILSKPGMQDFFDRCGVVLTAIARYCSSTVGQMSIFDEQWSSARFNLSHEESPGIVIRRHPEAIVAYPSYLASQINMLQTCFQSWPRCLHSSLPLQDAVDMLIHGVVHVEPRLGEIAIETMKRFIAEPQSAVVVLSRFTTFLFDPSHVVREGSGMNFALESVRLLEFWSVLVDSWINDTIGRQKDLLSDDDRKTISLLSDELSAGALFLLSHETRSIHSSGVKVIRMLRMLSGHIGANIPEVDGSTPSSHIADLLHGKGIGKTYFEGYDELLDRSELDRLQQWRESTRTDVLLRLADSSNEKDRKLWRHVFPAFMQICIHHSVKASNAFRDTLVAASSRYHPVMLHLAGLLSRAPTGVGGRAPFTGEKDGYRVIKEHMHTIDQWHMWIKILCATTAVSDGRSAMTNVGREHSRVPSDSNFERERMMTARHLFRYLTPFLDSDYTPFRDAAVLCINSFPSGAYPTLLEDLGSLASRQFYNETRPKAGSSTPIGRTRRQDRLHSAVARIYYLTADLLPRQRSAAKQAALSHVLKFVRSTQLFLAENRENYALQRLRRYFCGTVERLFDGLANLIDSERFIPPNMHLTLYRLCEEWCQYGHQSDAAKHRFIIMQRASAAAANDPQAESDAAERFQHETKLLSSAAVGALASLCQKAYFPPEVSSSSPTERPSMELLKPLEASSTLERIGAIFATSNPQMQARGRKALRSLLLFPKPDAILLDETLRRAFVGYKELLSGSALFFEIVSDIICTTSEHGFTYSQVVTLGLSNLCHTDPGIRRNAFNILETIHERSFGILSMTEFESLVGSSAPSTYLHAHHLISDCLAGEHPTQAINVLSHLATWLPRIHSRGSHRLSLLLLQSLEGWVQNIQLLQQDESGVSRISSEGRTALYHMVSLTQRHGDSHPEQIAAIWTRFVDSPHQANGLATITFLVEKSQKVATTAFIKCAAHIVACLSRTAIGRQIFEQLCSIIEPERMLPNIDHKLGIPDAEEVELWSDLDILFAEDQPKLSLGSAQYAMLFIADVALDRQWTMHDQIPVLLHAIFSHLDHRILFVRQQAQHMLFQLIRSCIPAYAELNDRSVHVTRSTLKSTISALEQGESVFWNDDDTNEDAGPKMKQLCSQVVSILNPITPELLRKWGKLALAYGTTCAIRPIAFRSLQLYRILMPPMSQDSLGQLLARLSATISATDVNIQLFTNEIVLTLIALASTEELDRSLLPQLFWTTHACLSTAIESEFTQVLKLLTVLLTRINLDDPAMVDLIMSQRPLDWKGYSSLQSSLLAGLRSSTTVEATFKSFKSLGSINDSRLIDSTEGRLRDLYTVSLPWCLHAMANDSHDESLNEFAYSIARLADREGRDSISRIMTSFVKNRFRTKDDFLRQSVLSLREHYGVDHWTEIATLLLGLVLNRERWLRVHSMQVLKIFFQQRESRSLMAPLGSELLMPLLRLVESDLSSQALEVLEEPMTIAGGPAAKHILRMSMHMSMLTKGTDNVTDVFGVPEDSGWCVAQPDTLRQQCRFNITAIFETCKVSYRPSMIEFEPEAESLAVALSDGLEEDLGGLVQDLHELSRFFQNPRSHTPVLVPSQQLEARVAAILAKSRDTVTDVPQTPFVDVFKVGRTHDISDDSDDDSDNESEFDAFIFDSPSLYRSAPNGHTLR</sequence>
<dbReference type="Proteomes" id="UP000008064">
    <property type="component" value="Unassembled WGS sequence"/>
</dbReference>
<organism>
    <name type="scientific">Serpula lacrymans var. lacrymans (strain S7.9)</name>
    <name type="common">Dry rot fungus</name>
    <dbReference type="NCBI Taxonomy" id="578457"/>
    <lineage>
        <taxon>Eukaryota</taxon>
        <taxon>Fungi</taxon>
        <taxon>Dikarya</taxon>
        <taxon>Basidiomycota</taxon>
        <taxon>Agaricomycotina</taxon>
        <taxon>Agaricomycetes</taxon>
        <taxon>Agaricomycetidae</taxon>
        <taxon>Boletales</taxon>
        <taxon>Coniophorineae</taxon>
        <taxon>Serpulaceae</taxon>
        <taxon>Serpula</taxon>
    </lineage>
</organism>
<feature type="compositionally biased region" description="Gly residues" evidence="1">
    <location>
        <begin position="26"/>
        <end position="39"/>
    </location>
</feature>
<feature type="domain" description="Cell morphogenesis protein N-terminal" evidence="2">
    <location>
        <begin position="368"/>
        <end position="923"/>
    </location>
</feature>
<gene>
    <name evidence="5" type="ORF">SERLADRAFT_433373</name>
</gene>
<dbReference type="PANTHER" id="PTHR12295">
    <property type="entry name" value="FURRY-RELATED"/>
    <property type="match status" value="1"/>
</dbReference>
<evidence type="ECO:0008006" key="6">
    <source>
        <dbReference type="Google" id="ProtNLM"/>
    </source>
</evidence>
<reference evidence="5" key="1">
    <citation type="submission" date="2011-04" db="EMBL/GenBank/DDBJ databases">
        <title>Evolution of plant cell wall degrading machinery underlies the functional diversity of forest fungi.</title>
        <authorList>
            <consortium name="US DOE Joint Genome Institute (JGI-PGF)"/>
            <person name="Eastwood D.C."/>
            <person name="Floudas D."/>
            <person name="Binder M."/>
            <person name="Majcherczyk A."/>
            <person name="Schneider P."/>
            <person name="Aerts A."/>
            <person name="Asiegbu F.O."/>
            <person name="Baker S.E."/>
            <person name="Barry K."/>
            <person name="Bendiksby M."/>
            <person name="Blumentritt M."/>
            <person name="Coutinho P.M."/>
            <person name="Cullen D."/>
            <person name="Cullen D."/>
            <person name="Gathman A."/>
            <person name="Goodell B."/>
            <person name="Henrissat B."/>
            <person name="Ihrmark K."/>
            <person name="Kauserud H."/>
            <person name="Kohler A."/>
            <person name="LaButti K."/>
            <person name="Lapidus A."/>
            <person name="Lavin J.L."/>
            <person name="Lee Y.-H."/>
            <person name="Lindquist E."/>
            <person name="Lilly W."/>
            <person name="Lucas S."/>
            <person name="Morin E."/>
            <person name="Murat C."/>
            <person name="Oguiza J.A."/>
            <person name="Park J."/>
            <person name="Pisabarro A.G."/>
            <person name="Riley R."/>
            <person name="Rosling A."/>
            <person name="Salamov A."/>
            <person name="Schmidt O."/>
            <person name="Schmutz J."/>
            <person name="Skrede I."/>
            <person name="Stenlid J."/>
            <person name="Wiebenga A."/>
            <person name="Xie X."/>
            <person name="Kues U."/>
            <person name="Hibbett D.S."/>
            <person name="Hoffmeister D."/>
            <person name="Hogberg N."/>
            <person name="Martin F."/>
            <person name="Grigoriev I.V."/>
            <person name="Watkinson S.C."/>
        </authorList>
    </citation>
    <scope>NUCLEOTIDE SEQUENCE</scope>
    <source>
        <strain evidence="5">S7.9</strain>
    </source>
</reference>
<proteinExistence type="predicted"/>
<feature type="region of interest" description="Disordered" evidence="1">
    <location>
        <begin position="79"/>
        <end position="104"/>
    </location>
</feature>
<evidence type="ECO:0000259" key="2">
    <source>
        <dbReference type="Pfam" id="PF14222"/>
    </source>
</evidence>
<name>F8NGK0_SERL9</name>
<dbReference type="InterPro" id="IPR029473">
    <property type="entry name" value="MOR2-PAG1_mid"/>
</dbReference>
<feature type="domain" description="Cell morphogenesis central region" evidence="4">
    <location>
        <begin position="1753"/>
        <end position="1928"/>
    </location>
</feature>
<dbReference type="PANTHER" id="PTHR12295:SF30">
    <property type="entry name" value="PROTEIN FURRY"/>
    <property type="match status" value="1"/>
</dbReference>
<dbReference type="HOGENOM" id="CLU_000325_1_1_1"/>
<protein>
    <recommendedName>
        <fullName evidence="6">Cell morphogenesis protein</fullName>
    </recommendedName>
</protein>
<dbReference type="Pfam" id="PF14225">
    <property type="entry name" value="MOR2-PAG1_C"/>
    <property type="match status" value="1"/>
</dbReference>
<dbReference type="InterPro" id="IPR016024">
    <property type="entry name" value="ARM-type_fold"/>
</dbReference>
<evidence type="ECO:0000259" key="4">
    <source>
        <dbReference type="Pfam" id="PF14228"/>
    </source>
</evidence>
<dbReference type="InterPro" id="IPR025614">
    <property type="entry name" value="Cell_morpho_N"/>
</dbReference>
<feature type="domain" description="Cell morphogenesis protein C-terminal" evidence="3">
    <location>
        <begin position="1963"/>
        <end position="2212"/>
    </location>
</feature>
<accession>F8NGK0</accession>
<feature type="region of interest" description="Disordered" evidence="1">
    <location>
        <begin position="147"/>
        <end position="234"/>
    </location>
</feature>
<feature type="compositionally biased region" description="Polar residues" evidence="1">
    <location>
        <begin position="147"/>
        <end position="166"/>
    </location>
</feature>
<dbReference type="KEGG" id="sla:SERLADRAFT_433373"/>
<dbReference type="Pfam" id="PF14222">
    <property type="entry name" value="MOR2-PAG1_N"/>
    <property type="match status" value="1"/>
</dbReference>
<dbReference type="RefSeq" id="XP_007313629.1">
    <property type="nucleotide sequence ID" value="XM_007313567.1"/>
</dbReference>
<dbReference type="GO" id="GO:0005938">
    <property type="term" value="C:cell cortex"/>
    <property type="evidence" value="ECO:0007669"/>
    <property type="project" value="TreeGrafter"/>
</dbReference>
<dbReference type="GeneID" id="18814180"/>
<dbReference type="GO" id="GO:0000902">
    <property type="term" value="P:cell morphogenesis"/>
    <property type="evidence" value="ECO:0007669"/>
    <property type="project" value="InterPro"/>
</dbReference>